<evidence type="ECO:0000313" key="7">
    <source>
        <dbReference type="EMBL" id="MCP2345376.1"/>
    </source>
</evidence>
<keyword evidence="5" id="KW-0472">Membrane</keyword>
<proteinExistence type="predicted"/>
<dbReference type="Proteomes" id="UP001320766">
    <property type="component" value="Unassembled WGS sequence"/>
</dbReference>
<dbReference type="InterPro" id="IPR050482">
    <property type="entry name" value="Sensor_HK_TwoCompSys"/>
</dbReference>
<dbReference type="PANTHER" id="PTHR24421">
    <property type="entry name" value="NITRATE/NITRITE SENSOR PROTEIN NARX-RELATED"/>
    <property type="match status" value="1"/>
</dbReference>
<feature type="transmembrane region" description="Helical" evidence="5">
    <location>
        <begin position="152"/>
        <end position="174"/>
    </location>
</feature>
<reference evidence="7 8" key="1">
    <citation type="submission" date="2022-06" db="EMBL/GenBank/DDBJ databases">
        <title>Sequencing the genomes of 1000 actinobacteria strains.</title>
        <authorList>
            <person name="Klenk H.-P."/>
        </authorList>
    </citation>
    <scope>NUCLEOTIDE SEQUENCE [LARGE SCALE GENOMIC DNA]</scope>
    <source>
        <strain evidence="7 8">DSM 44170</strain>
    </source>
</reference>
<protein>
    <submittedName>
        <fullName evidence="7">Two-component system sensor histidine kinase DesK</fullName>
        <ecNumber evidence="7">2.7.13.3</ecNumber>
    </submittedName>
</protein>
<keyword evidence="5" id="KW-1133">Transmembrane helix</keyword>
<keyword evidence="3" id="KW-0902">Two-component regulatory system</keyword>
<evidence type="ECO:0000256" key="5">
    <source>
        <dbReference type="SAM" id="Phobius"/>
    </source>
</evidence>
<dbReference type="EMBL" id="JAMZEC010000001">
    <property type="protein sequence ID" value="MCP2345376.1"/>
    <property type="molecule type" value="Genomic_DNA"/>
</dbReference>
<gene>
    <name evidence="7" type="ORF">HD595_001498</name>
</gene>
<feature type="compositionally biased region" description="Basic and acidic residues" evidence="4">
    <location>
        <begin position="350"/>
        <end position="362"/>
    </location>
</feature>
<sequence>MGEIARARRLCWWMLTSFLGLLWGGMALSALAEAGRGAQPWPLTAVSVVAAAGFTVLYLRLVSAVIESRYPVRQVVLTGVLAVATAVTGGAQPFGAGMALVVWLSVVAVGGSRRRAFALGVATTLLGVALSAAAAASGWWHLLDMPDARGPGWLGAVVVANTAMYALLILASVVSNRLWLWIYRLAVRAHEGMEAHARLAVAEERLRFARDLHDLVGHRLSAIAVKTALAVRLSEGDPRAARDEMTSVNGLTRTALRELREAVRGYRRLDLGAELASVRGVLEAAGVRCELRLPYREMPEEVAPVFAYAVREAVTNVLKHSAATFCAITLSFTAERAELEVRNDGAPAREPADERADERDGDPGNGLEGMRERMAAVGGGVTVRHGTDGQFIVKAVVSLPIPG</sequence>
<feature type="domain" description="Signal transduction histidine kinase subgroup 3 dimerisation and phosphoacceptor" evidence="6">
    <location>
        <begin position="204"/>
        <end position="268"/>
    </location>
</feature>
<evidence type="ECO:0000256" key="2">
    <source>
        <dbReference type="ARBA" id="ARBA00022777"/>
    </source>
</evidence>
<dbReference type="Gene3D" id="1.20.5.1930">
    <property type="match status" value="1"/>
</dbReference>
<dbReference type="Pfam" id="PF07730">
    <property type="entry name" value="HisKA_3"/>
    <property type="match status" value="1"/>
</dbReference>
<feature type="transmembrane region" description="Helical" evidence="5">
    <location>
        <begin position="44"/>
        <end position="63"/>
    </location>
</feature>
<feature type="region of interest" description="Disordered" evidence="4">
    <location>
        <begin position="341"/>
        <end position="369"/>
    </location>
</feature>
<keyword evidence="8" id="KW-1185">Reference proteome</keyword>
<keyword evidence="5" id="KW-0812">Transmembrane</keyword>
<feature type="transmembrane region" description="Helical" evidence="5">
    <location>
        <begin position="70"/>
        <end position="88"/>
    </location>
</feature>
<evidence type="ECO:0000256" key="1">
    <source>
        <dbReference type="ARBA" id="ARBA00022679"/>
    </source>
</evidence>
<comment type="caution">
    <text evidence="7">The sequence shown here is derived from an EMBL/GenBank/DDBJ whole genome shotgun (WGS) entry which is preliminary data.</text>
</comment>
<evidence type="ECO:0000313" key="8">
    <source>
        <dbReference type="Proteomes" id="UP001320766"/>
    </source>
</evidence>
<dbReference type="GO" id="GO:0004673">
    <property type="term" value="F:protein histidine kinase activity"/>
    <property type="evidence" value="ECO:0007669"/>
    <property type="project" value="UniProtKB-EC"/>
</dbReference>
<dbReference type="SUPFAM" id="SSF55874">
    <property type="entry name" value="ATPase domain of HSP90 chaperone/DNA topoisomerase II/histidine kinase"/>
    <property type="match status" value="1"/>
</dbReference>
<evidence type="ECO:0000256" key="4">
    <source>
        <dbReference type="SAM" id="MobiDB-lite"/>
    </source>
</evidence>
<organism evidence="7 8">
    <name type="scientific">Nonomuraea roseoviolacea subsp. carminata</name>
    <dbReference type="NCBI Taxonomy" id="160689"/>
    <lineage>
        <taxon>Bacteria</taxon>
        <taxon>Bacillati</taxon>
        <taxon>Actinomycetota</taxon>
        <taxon>Actinomycetes</taxon>
        <taxon>Streptosporangiales</taxon>
        <taxon>Streptosporangiaceae</taxon>
        <taxon>Nonomuraea</taxon>
    </lineage>
</organism>
<name>A0ABT1JUE8_9ACTN</name>
<evidence type="ECO:0000256" key="3">
    <source>
        <dbReference type="ARBA" id="ARBA00023012"/>
    </source>
</evidence>
<evidence type="ECO:0000259" key="6">
    <source>
        <dbReference type="Pfam" id="PF07730"/>
    </source>
</evidence>
<accession>A0ABT1JUE8</accession>
<dbReference type="InterPro" id="IPR036890">
    <property type="entry name" value="HATPase_C_sf"/>
</dbReference>
<keyword evidence="2 7" id="KW-0418">Kinase</keyword>
<dbReference type="Gene3D" id="3.30.565.10">
    <property type="entry name" value="Histidine kinase-like ATPase, C-terminal domain"/>
    <property type="match status" value="1"/>
</dbReference>
<dbReference type="CDD" id="cd16917">
    <property type="entry name" value="HATPase_UhpB-NarQ-NarX-like"/>
    <property type="match status" value="1"/>
</dbReference>
<dbReference type="RefSeq" id="WP_253766890.1">
    <property type="nucleotide sequence ID" value="NZ_BAAAVE010000019.1"/>
</dbReference>
<feature type="transmembrane region" description="Helical" evidence="5">
    <location>
        <begin position="94"/>
        <end position="110"/>
    </location>
</feature>
<dbReference type="InterPro" id="IPR011712">
    <property type="entry name" value="Sig_transdc_His_kin_sub3_dim/P"/>
</dbReference>
<feature type="transmembrane region" description="Helical" evidence="5">
    <location>
        <begin position="117"/>
        <end position="140"/>
    </location>
</feature>
<keyword evidence="1 7" id="KW-0808">Transferase</keyword>
<dbReference type="PANTHER" id="PTHR24421:SF63">
    <property type="entry name" value="SENSOR HISTIDINE KINASE DESK"/>
    <property type="match status" value="1"/>
</dbReference>
<dbReference type="EC" id="2.7.13.3" evidence="7"/>